<keyword evidence="5" id="KW-0949">S-adenosyl-L-methionine</keyword>
<evidence type="ECO:0000313" key="8">
    <source>
        <dbReference type="EMBL" id="KKO06797.1"/>
    </source>
</evidence>
<dbReference type="SUPFAM" id="SSF53335">
    <property type="entry name" value="S-adenosyl-L-methionine-dependent methyltransferases"/>
    <property type="match status" value="1"/>
</dbReference>
<dbReference type="HAMAP" id="MF_00607">
    <property type="entry name" value="16SrRNA_methyltr_A"/>
    <property type="match status" value="1"/>
</dbReference>
<dbReference type="InterPro" id="IPR020596">
    <property type="entry name" value="rRNA_Ade_Mease_Trfase_CS"/>
</dbReference>
<protein>
    <recommendedName>
        <fullName evidence="7">Ribosomal RNA adenine methylase transferase N-terminal domain-containing protein</fullName>
    </recommendedName>
</protein>
<evidence type="ECO:0000256" key="3">
    <source>
        <dbReference type="ARBA" id="ARBA00022603"/>
    </source>
</evidence>
<evidence type="ECO:0000259" key="7">
    <source>
        <dbReference type="SMART" id="SM00650"/>
    </source>
</evidence>
<keyword evidence="6" id="KW-0694">RNA-binding</keyword>
<accession>A0A0F9Y4L7</accession>
<dbReference type="NCBIfam" id="TIGR00755">
    <property type="entry name" value="ksgA"/>
    <property type="match status" value="1"/>
</dbReference>
<dbReference type="Pfam" id="PF00398">
    <property type="entry name" value="RrnaAD"/>
    <property type="match status" value="1"/>
</dbReference>
<gene>
    <name evidence="8" type="ORF">LCGC14_0059810</name>
</gene>
<keyword evidence="4" id="KW-0808">Transferase</keyword>
<dbReference type="SMART" id="SM00650">
    <property type="entry name" value="rADc"/>
    <property type="match status" value="1"/>
</dbReference>
<dbReference type="PROSITE" id="PS51689">
    <property type="entry name" value="SAM_RNA_A_N6_MT"/>
    <property type="match status" value="1"/>
</dbReference>
<dbReference type="PANTHER" id="PTHR11727:SF7">
    <property type="entry name" value="DIMETHYLADENOSINE TRANSFERASE-RELATED"/>
    <property type="match status" value="1"/>
</dbReference>
<dbReference type="AlphaFoldDB" id="A0A0F9Y4L7"/>
<evidence type="ECO:0000256" key="5">
    <source>
        <dbReference type="ARBA" id="ARBA00022691"/>
    </source>
</evidence>
<dbReference type="InterPro" id="IPR011530">
    <property type="entry name" value="rRNA_adenine_dimethylase"/>
</dbReference>
<reference evidence="8" key="1">
    <citation type="journal article" date="2015" name="Nature">
        <title>Complex archaea that bridge the gap between prokaryotes and eukaryotes.</title>
        <authorList>
            <person name="Spang A."/>
            <person name="Saw J.H."/>
            <person name="Jorgensen S.L."/>
            <person name="Zaremba-Niedzwiedzka K."/>
            <person name="Martijn J."/>
            <person name="Lind A.E."/>
            <person name="van Eijk R."/>
            <person name="Schleper C."/>
            <person name="Guy L."/>
            <person name="Ettema T.J."/>
        </authorList>
    </citation>
    <scope>NUCLEOTIDE SEQUENCE</scope>
</reference>
<dbReference type="EMBL" id="LAZR01000014">
    <property type="protein sequence ID" value="KKO06797.1"/>
    <property type="molecule type" value="Genomic_DNA"/>
</dbReference>
<organism evidence="8">
    <name type="scientific">marine sediment metagenome</name>
    <dbReference type="NCBI Taxonomy" id="412755"/>
    <lineage>
        <taxon>unclassified sequences</taxon>
        <taxon>metagenomes</taxon>
        <taxon>ecological metagenomes</taxon>
    </lineage>
</organism>
<dbReference type="InterPro" id="IPR023165">
    <property type="entry name" value="rRNA_Ade_diMease-like_C"/>
</dbReference>
<dbReference type="InterPro" id="IPR020598">
    <property type="entry name" value="rRNA_Ade_methylase_Trfase_N"/>
</dbReference>
<evidence type="ECO:0000256" key="6">
    <source>
        <dbReference type="ARBA" id="ARBA00022884"/>
    </source>
</evidence>
<dbReference type="FunFam" id="1.10.8.100:FF:000001">
    <property type="entry name" value="Ribosomal RNA small subunit methyltransferase A"/>
    <property type="match status" value="1"/>
</dbReference>
<evidence type="ECO:0000256" key="4">
    <source>
        <dbReference type="ARBA" id="ARBA00022679"/>
    </source>
</evidence>
<evidence type="ECO:0000256" key="2">
    <source>
        <dbReference type="ARBA" id="ARBA00022552"/>
    </source>
</evidence>
<feature type="domain" description="Ribosomal RNA adenine methylase transferase N-terminal" evidence="7">
    <location>
        <begin position="31"/>
        <end position="203"/>
    </location>
</feature>
<dbReference type="InterPro" id="IPR029063">
    <property type="entry name" value="SAM-dependent_MTases_sf"/>
</dbReference>
<dbReference type="GO" id="GO:0005829">
    <property type="term" value="C:cytosol"/>
    <property type="evidence" value="ECO:0007669"/>
    <property type="project" value="TreeGrafter"/>
</dbReference>
<dbReference type="GO" id="GO:0000179">
    <property type="term" value="F:rRNA (adenine-N6,N6-)-dimethyltransferase activity"/>
    <property type="evidence" value="ECO:0007669"/>
    <property type="project" value="InterPro"/>
</dbReference>
<comment type="caution">
    <text evidence="8">The sequence shown here is derived from an EMBL/GenBank/DDBJ whole genome shotgun (WGS) entry which is preliminary data.</text>
</comment>
<dbReference type="Gene3D" id="3.40.50.150">
    <property type="entry name" value="Vaccinia Virus protein VP39"/>
    <property type="match status" value="1"/>
</dbReference>
<evidence type="ECO:0000256" key="1">
    <source>
        <dbReference type="ARBA" id="ARBA00022490"/>
    </source>
</evidence>
<sequence>MSQYNVGKSIALPEHRARKRFGQNFLQDSNIIRRIVAAIDPKAGEHIVEIGPGQGAITTPLLASGARLDAIELDRDLSAWLQSRFADVGTFSLHQADVLKFDLNSLTTEPRSLSIVGNLPYNISTPCIFHLLKYQSLIHEMTFMLQLEVVQRLAAQVGDDQYGRLGIMAQYYCQVDHLFDVPPGAFHPQPKVTSAIVRLTPHRQQKLVATDTTMLQDVVRTAFSQRRKTLRNCLKTLISEFQPEDLPVDLSLRPENLSLADYVNLSNTLSAASQEQ</sequence>
<dbReference type="PANTHER" id="PTHR11727">
    <property type="entry name" value="DIMETHYLADENOSINE TRANSFERASE"/>
    <property type="match status" value="1"/>
</dbReference>
<dbReference type="InterPro" id="IPR001737">
    <property type="entry name" value="KsgA/Erm"/>
</dbReference>
<keyword evidence="1" id="KW-0963">Cytoplasm</keyword>
<name>A0A0F9Y4L7_9ZZZZ</name>
<keyword evidence="2" id="KW-0698">rRNA processing</keyword>
<keyword evidence="3" id="KW-0489">Methyltransferase</keyword>
<dbReference type="GO" id="GO:0003723">
    <property type="term" value="F:RNA binding"/>
    <property type="evidence" value="ECO:0007669"/>
    <property type="project" value="UniProtKB-KW"/>
</dbReference>
<dbReference type="Gene3D" id="1.10.8.100">
    <property type="entry name" value="Ribosomal RNA adenine dimethylase-like, domain 2"/>
    <property type="match status" value="1"/>
</dbReference>
<proteinExistence type="inferred from homology"/>
<dbReference type="PROSITE" id="PS01131">
    <property type="entry name" value="RRNA_A_DIMETH"/>
    <property type="match status" value="1"/>
</dbReference>